<gene>
    <name evidence="1" type="ORF">HMPREF1557_00709</name>
</gene>
<proteinExistence type="predicted"/>
<sequence>MNPDPFYFSTFKNNNWPERTRANDYLFQEAFTRLLLLCDLLTKLNFQSHKD</sequence>
<reference evidence="1 2" key="1">
    <citation type="submission" date="2013-06" db="EMBL/GenBank/DDBJ databases">
        <authorList>
            <person name="Weinstock G."/>
            <person name="Sodergren E."/>
            <person name="Lobos E.A."/>
            <person name="Fulton L."/>
            <person name="Fulton R."/>
            <person name="Courtney L."/>
            <person name="Fronick C."/>
            <person name="O'Laughlin M."/>
            <person name="Godfrey J."/>
            <person name="Wilson R.M."/>
            <person name="Miner T."/>
            <person name="Farmer C."/>
            <person name="Delehaunty K."/>
            <person name="Cordes M."/>
            <person name="Minx P."/>
            <person name="Tomlinson C."/>
            <person name="Chen J."/>
            <person name="Wollam A."/>
            <person name="Pepin K.H."/>
            <person name="Bhonagiri V."/>
            <person name="Zhang X."/>
            <person name="Warren W."/>
            <person name="Mitreva M."/>
            <person name="Mardis E.R."/>
            <person name="Wilson R.K."/>
        </authorList>
    </citation>
    <scope>NUCLEOTIDE SEQUENCE [LARGE SCALE GENOMIC DNA]</scope>
    <source>
        <strain evidence="1 2">W1703</strain>
    </source>
</reference>
<name>U2KRY5_9STRE</name>
<dbReference type="Proteomes" id="UP000016617">
    <property type="component" value="Unassembled WGS sequence"/>
</dbReference>
<comment type="caution">
    <text evidence="1">The sequence shown here is derived from an EMBL/GenBank/DDBJ whole genome shotgun (WGS) entry which is preliminary data.</text>
</comment>
<accession>U2KRY5</accession>
<dbReference type="EMBL" id="AWVA01000039">
    <property type="protein sequence ID" value="ERJ77593.1"/>
    <property type="molecule type" value="Genomic_DNA"/>
</dbReference>
<organism evidence="1 2">
    <name type="scientific">Streptococcus sobrinus W1703</name>
    <dbReference type="NCBI Taxonomy" id="1227275"/>
    <lineage>
        <taxon>Bacteria</taxon>
        <taxon>Bacillati</taxon>
        <taxon>Bacillota</taxon>
        <taxon>Bacilli</taxon>
        <taxon>Lactobacillales</taxon>
        <taxon>Streptococcaceae</taxon>
        <taxon>Streptococcus</taxon>
    </lineage>
</organism>
<dbReference type="HOGENOM" id="CLU_3104543_0_0_9"/>
<dbReference type="AlphaFoldDB" id="U2KRY5"/>
<evidence type="ECO:0000313" key="1">
    <source>
        <dbReference type="EMBL" id="ERJ77593.1"/>
    </source>
</evidence>
<protein>
    <submittedName>
        <fullName evidence="1">Uncharacterized protein</fullName>
    </submittedName>
</protein>
<evidence type="ECO:0000313" key="2">
    <source>
        <dbReference type="Proteomes" id="UP000016617"/>
    </source>
</evidence>